<reference evidence="5 6" key="1">
    <citation type="submission" date="2020-08" db="EMBL/GenBank/DDBJ databases">
        <title>Sequencing the genomes of 1000 actinobacteria strains.</title>
        <authorList>
            <person name="Klenk H.-P."/>
        </authorList>
    </citation>
    <scope>NUCLEOTIDE SEQUENCE [LARGE SCALE GENOMIC DNA]</scope>
    <source>
        <strain evidence="5 6">DSM 23040</strain>
    </source>
</reference>
<feature type="domain" description="Acyltransferase 3" evidence="3">
    <location>
        <begin position="68"/>
        <end position="392"/>
    </location>
</feature>
<dbReference type="GO" id="GO:0009103">
    <property type="term" value="P:lipopolysaccharide biosynthetic process"/>
    <property type="evidence" value="ECO:0007669"/>
    <property type="project" value="TreeGrafter"/>
</dbReference>
<dbReference type="Pfam" id="PF01757">
    <property type="entry name" value="Acyl_transf_3"/>
    <property type="match status" value="1"/>
</dbReference>
<evidence type="ECO:0000259" key="3">
    <source>
        <dbReference type="Pfam" id="PF01757"/>
    </source>
</evidence>
<feature type="transmembrane region" description="Helical" evidence="2">
    <location>
        <begin position="312"/>
        <end position="330"/>
    </location>
</feature>
<dbReference type="InterPro" id="IPR050879">
    <property type="entry name" value="Acyltransferase_3"/>
</dbReference>
<feature type="transmembrane region" description="Helical" evidence="2">
    <location>
        <begin position="93"/>
        <end position="112"/>
    </location>
</feature>
<feature type="region of interest" description="Disordered" evidence="1">
    <location>
        <begin position="648"/>
        <end position="687"/>
    </location>
</feature>
<accession>A0A839QQQ5</accession>
<feature type="transmembrane region" description="Helical" evidence="2">
    <location>
        <begin position="133"/>
        <end position="152"/>
    </location>
</feature>
<keyword evidence="2" id="KW-0472">Membrane</keyword>
<dbReference type="Proteomes" id="UP000568050">
    <property type="component" value="Unassembled WGS sequence"/>
</dbReference>
<feature type="region of interest" description="Disordered" evidence="1">
    <location>
        <begin position="1"/>
        <end position="47"/>
    </location>
</feature>
<proteinExistence type="predicted"/>
<feature type="transmembrane region" description="Helical" evidence="2">
    <location>
        <begin position="263"/>
        <end position="283"/>
    </location>
</feature>
<dbReference type="InterPro" id="IPR043968">
    <property type="entry name" value="SGNH"/>
</dbReference>
<feature type="compositionally biased region" description="Gly residues" evidence="1">
    <location>
        <begin position="10"/>
        <end position="19"/>
    </location>
</feature>
<dbReference type="GO" id="GO:0016747">
    <property type="term" value="F:acyltransferase activity, transferring groups other than amino-acyl groups"/>
    <property type="evidence" value="ECO:0007669"/>
    <property type="project" value="InterPro"/>
</dbReference>
<dbReference type="GO" id="GO:0016020">
    <property type="term" value="C:membrane"/>
    <property type="evidence" value="ECO:0007669"/>
    <property type="project" value="TreeGrafter"/>
</dbReference>
<evidence type="ECO:0000256" key="1">
    <source>
        <dbReference type="SAM" id="MobiDB-lite"/>
    </source>
</evidence>
<gene>
    <name evidence="5" type="ORF">FHX50_001061</name>
</gene>
<feature type="transmembrane region" description="Helical" evidence="2">
    <location>
        <begin position="418"/>
        <end position="437"/>
    </location>
</feature>
<dbReference type="InterPro" id="IPR002656">
    <property type="entry name" value="Acyl_transf_3_dom"/>
</dbReference>
<feature type="transmembrane region" description="Helical" evidence="2">
    <location>
        <begin position="379"/>
        <end position="397"/>
    </location>
</feature>
<dbReference type="PANTHER" id="PTHR23028:SF53">
    <property type="entry name" value="ACYL_TRANSF_3 DOMAIN-CONTAINING PROTEIN"/>
    <property type="match status" value="1"/>
</dbReference>
<evidence type="ECO:0000313" key="6">
    <source>
        <dbReference type="Proteomes" id="UP000568050"/>
    </source>
</evidence>
<organism evidence="5 6">
    <name type="scientific">Helcobacillus massiliensis</name>
    <dbReference type="NCBI Taxonomy" id="521392"/>
    <lineage>
        <taxon>Bacteria</taxon>
        <taxon>Bacillati</taxon>
        <taxon>Actinomycetota</taxon>
        <taxon>Actinomycetes</taxon>
        <taxon>Micrococcales</taxon>
        <taxon>Dermabacteraceae</taxon>
        <taxon>Helcobacillus</taxon>
    </lineage>
</organism>
<evidence type="ECO:0000259" key="4">
    <source>
        <dbReference type="Pfam" id="PF19040"/>
    </source>
</evidence>
<keyword evidence="6" id="KW-1185">Reference proteome</keyword>
<dbReference type="AlphaFoldDB" id="A0A839QQQ5"/>
<dbReference type="RefSeq" id="WP_183375137.1">
    <property type="nucleotide sequence ID" value="NZ_JACHWP010000001.1"/>
</dbReference>
<keyword evidence="2" id="KW-0812">Transmembrane</keyword>
<evidence type="ECO:0000313" key="5">
    <source>
        <dbReference type="EMBL" id="MBB3022813.1"/>
    </source>
</evidence>
<name>A0A839QQQ5_9MICO</name>
<feature type="domain" description="SGNH" evidence="4">
    <location>
        <begin position="500"/>
        <end position="737"/>
    </location>
</feature>
<dbReference type="Pfam" id="PF19040">
    <property type="entry name" value="SGNH"/>
    <property type="match status" value="1"/>
</dbReference>
<sequence>MRARPSACSGGAGRGGRSGIGAAAHQLQDHTDGRNSEPRPARVPLKRPAHLRRNASAAFRDERRFRPELHGARGLAILLVVLFHIVADGRVSGGIDVFLAVTGFLALPSLLRRTGDGWRMDVAARLSALIRRLAVPILPMLLVTAAVGWLLMPTAHLPQLMRELRVSLLFHENIELVRAESAYNAAGADTSALQHLWSTGIQGQFHLGMIVLVMAVCFGALRLRIRPKLVLLVVLGALTIASLAWATHYQARSPETAYFSTSARIWELTLPGMVGLSITSFRLSPHTRGVLSWVGTGLIVSCGFVLDGGALFPGPAALWPVLGIVLVLIGGQSRTKWGADRLLTTTPLQRIGDISFSLYIWHWPILILTMTALDSDNLAFWQQVAVLAASLAMGALGKALFEDRLAQARIVFPGPRRSIAVGAAGLASIALLFTAGLNTATAQAEAEREEQTRGAIDEEHPGAVALITGEEVPPASVLPDLPTAAQDVPWPEQKENLGECVQNRGGVEVKSCRFAGGDPDGPLVVIAGGSHTLQWSGPIEMLAEEYGWNLVYYAKSYCVLNVGGDAASEDVVDPSCVEWSDSVIEELESSQPALVIAQATTWRGDGPENAHAGMADAVARLNDAGVPAYLVRQTPMPDEAALECVETQRPEDPSACSFPKQERTDPAFDVPMEGDPASPSAVPSPELPYDPQMTRVLSSPQYLCTEDACPAAIGNVRTLRDGSHITRAMARSLPPFIEADLREFRPELFEH</sequence>
<feature type="transmembrane region" description="Helical" evidence="2">
    <location>
        <begin position="70"/>
        <end position="87"/>
    </location>
</feature>
<feature type="transmembrane region" description="Helical" evidence="2">
    <location>
        <begin position="230"/>
        <end position="251"/>
    </location>
</feature>
<comment type="caution">
    <text evidence="5">The sequence shown here is derived from an EMBL/GenBank/DDBJ whole genome shotgun (WGS) entry which is preliminary data.</text>
</comment>
<feature type="transmembrane region" description="Helical" evidence="2">
    <location>
        <begin position="290"/>
        <end position="306"/>
    </location>
</feature>
<evidence type="ECO:0000256" key="2">
    <source>
        <dbReference type="SAM" id="Phobius"/>
    </source>
</evidence>
<dbReference type="PANTHER" id="PTHR23028">
    <property type="entry name" value="ACETYLTRANSFERASE"/>
    <property type="match status" value="1"/>
</dbReference>
<feature type="compositionally biased region" description="Basic and acidic residues" evidence="1">
    <location>
        <begin position="27"/>
        <end position="40"/>
    </location>
</feature>
<feature type="transmembrane region" description="Helical" evidence="2">
    <location>
        <begin position="205"/>
        <end position="223"/>
    </location>
</feature>
<feature type="transmembrane region" description="Helical" evidence="2">
    <location>
        <begin position="351"/>
        <end position="373"/>
    </location>
</feature>
<protein>
    <submittedName>
        <fullName evidence="5">Peptidoglycan/LPS O-acetylase OafA/YrhL</fullName>
    </submittedName>
</protein>
<dbReference type="EMBL" id="JACHWP010000001">
    <property type="protein sequence ID" value="MBB3022813.1"/>
    <property type="molecule type" value="Genomic_DNA"/>
</dbReference>
<keyword evidence="2" id="KW-1133">Transmembrane helix</keyword>